<feature type="transmembrane region" description="Helical" evidence="1">
    <location>
        <begin position="153"/>
        <end position="172"/>
    </location>
</feature>
<keyword evidence="1" id="KW-0812">Transmembrane</keyword>
<feature type="transmembrane region" description="Helical" evidence="1">
    <location>
        <begin position="100"/>
        <end position="121"/>
    </location>
</feature>
<feature type="transmembrane region" description="Helical" evidence="1">
    <location>
        <begin position="345"/>
        <end position="361"/>
    </location>
</feature>
<dbReference type="InterPro" id="IPR018580">
    <property type="entry name" value="Uncharacterised_YfhO"/>
</dbReference>
<dbReference type="AlphaFoldDB" id="A0A0R1GKB4"/>
<dbReference type="Proteomes" id="UP000051176">
    <property type="component" value="Unassembled WGS sequence"/>
</dbReference>
<feature type="transmembrane region" description="Helical" evidence="1">
    <location>
        <begin position="9"/>
        <end position="31"/>
    </location>
</feature>
<dbReference type="EMBL" id="AZCZ01000048">
    <property type="protein sequence ID" value="KRK34493.1"/>
    <property type="molecule type" value="Genomic_DNA"/>
</dbReference>
<dbReference type="PATRIC" id="fig|1267003.4.peg.1834"/>
<name>A0A0R1GKB4_9LACO</name>
<sequence>MLKVSKKNYWIYTLIFMVLVVCLYGIFILTGKSFIWEGDGLAQHYPVLEKFYTWLHEGSLSGWSWNLGLGADKMTTFSYYVLGDPFSYLIWFFPKHSIELGYNLLILLRLYVSGLAFMLFARQRGFKPGSQLLGTLTYTFTGYSLYVSIRHPFFLLPMILFPLLAYGIDHVYQGKTWVPLAIFTGLALVSNFYFAYILAIGSLVYAVLRYLTVRETIAQKGWPLIFKLVGAGLLGFLLAGIIFIPSLIGVFTSTRATGNFANGYFVYPLNYYLRLPNALVTTGNAMRFWANLGLAGLTFLSLMYVVRHARRYLWFDVGLLILVIGSLLPEVAAVMNGGTTPSQRWLLLGCLAFSLSVMYFIDALPRIDRSDLSAMIVGTLFLLGLVWAANGFIFSNQPHDFVIYGLLLLTLGAIVVGHFYQWSRHQVIWTLLALLSLNIIANGYGYFSPNSGGASNQLLHRGVATKFQKNFYDGAESYVKAQPGFKRSSISKYYYFSNEAKTNMGMNLGAHDIMSYFSIQDGSVGNFSEELANSQFKMNKPINQADSRTTMNNLLGVNYIFARSNQLKTQGFPYGYQPVKKNGTILKYQDEPVHDLGNNYDTVILKSKNALPLAYLQTKQLSAKQFKQLNGSDKEQALTYGALVDKKAKGVPTTTYHSHNRELGYATKADNSTVIDSLQQVMKFRQQGNQMDPDLITTTKSSLMQTNQDRSVNITDDKARLEQLTGQNRTALKQNALANQKSLHKMVSDNQNLPVNYKLHLKHPKQNKGTELYLELDGIQAERLSVKDKYQAKKNTKAFSNQAFSGIERINQLRSGLWNMSDGAYSVTATTANNVSSFSQFGQSNLSDYQEKHHVLLNLGYSAKARKNIKLTFQGVKSLSFKSAKLIAVPFGSQYDQRMSQLKHQGLQGLNVKNDRVTGTSRSQQASVLATSIPYNTGWQLTVDGKKQAITKVNVGFVGARLAAGKHKIELTYHTPGQRVGIVMTIVGALILAVTGGYSYWRWRKRR</sequence>
<feature type="transmembrane region" description="Helical" evidence="1">
    <location>
        <begin position="288"/>
        <end position="306"/>
    </location>
</feature>
<dbReference type="Pfam" id="PF09586">
    <property type="entry name" value="YfhO"/>
    <property type="match status" value="1"/>
</dbReference>
<feature type="transmembrane region" description="Helical" evidence="1">
    <location>
        <begin position="224"/>
        <end position="248"/>
    </location>
</feature>
<feature type="transmembrane region" description="Helical" evidence="1">
    <location>
        <begin position="313"/>
        <end position="333"/>
    </location>
</feature>
<feature type="transmembrane region" description="Helical" evidence="1">
    <location>
        <begin position="401"/>
        <end position="420"/>
    </location>
</feature>
<keyword evidence="1" id="KW-1133">Transmembrane helix</keyword>
<gene>
    <name evidence="2" type="ORF">FD07_GL001741</name>
</gene>
<evidence type="ECO:0000313" key="3">
    <source>
        <dbReference type="Proteomes" id="UP000051176"/>
    </source>
</evidence>
<proteinExistence type="predicted"/>
<reference evidence="2 3" key="1">
    <citation type="journal article" date="2015" name="Genome Announc.">
        <title>Expanding the biotechnology potential of lactobacilli through comparative genomics of 213 strains and associated genera.</title>
        <authorList>
            <person name="Sun Z."/>
            <person name="Harris H.M."/>
            <person name="McCann A."/>
            <person name="Guo C."/>
            <person name="Argimon S."/>
            <person name="Zhang W."/>
            <person name="Yang X."/>
            <person name="Jeffery I.B."/>
            <person name="Cooney J.C."/>
            <person name="Kagawa T.F."/>
            <person name="Liu W."/>
            <person name="Song Y."/>
            <person name="Salvetti E."/>
            <person name="Wrobel A."/>
            <person name="Rasinkangas P."/>
            <person name="Parkhill J."/>
            <person name="Rea M.C."/>
            <person name="O'Sullivan O."/>
            <person name="Ritari J."/>
            <person name="Douillard F.P."/>
            <person name="Paul Ross R."/>
            <person name="Yang R."/>
            <person name="Briner A.E."/>
            <person name="Felis G.E."/>
            <person name="de Vos W.M."/>
            <person name="Barrangou R."/>
            <person name="Klaenhammer T.R."/>
            <person name="Caufield P.W."/>
            <person name="Cui Y."/>
            <person name="Zhang H."/>
            <person name="O'Toole P.W."/>
        </authorList>
    </citation>
    <scope>NUCLEOTIDE SEQUENCE [LARGE SCALE GENOMIC DNA]</scope>
    <source>
        <strain evidence="2 3">ATCC 53295</strain>
    </source>
</reference>
<feature type="transmembrane region" description="Helical" evidence="1">
    <location>
        <begin position="373"/>
        <end position="395"/>
    </location>
</feature>
<dbReference type="STRING" id="357278.IV61_GL001840"/>
<comment type="caution">
    <text evidence="2">The sequence shown here is derived from an EMBL/GenBank/DDBJ whole genome shotgun (WGS) entry which is preliminary data.</text>
</comment>
<protein>
    <submittedName>
        <fullName evidence="2">Glycosyltransferase</fullName>
    </submittedName>
</protein>
<dbReference type="PANTHER" id="PTHR38454:SF1">
    <property type="entry name" value="INTEGRAL MEMBRANE PROTEIN"/>
    <property type="match status" value="1"/>
</dbReference>
<organism evidence="2 3">
    <name type="scientific">Levilactobacillus parabrevis ATCC 53295</name>
    <dbReference type="NCBI Taxonomy" id="1267003"/>
    <lineage>
        <taxon>Bacteria</taxon>
        <taxon>Bacillati</taxon>
        <taxon>Bacillota</taxon>
        <taxon>Bacilli</taxon>
        <taxon>Lactobacillales</taxon>
        <taxon>Lactobacillaceae</taxon>
        <taxon>Levilactobacillus</taxon>
    </lineage>
</organism>
<feature type="transmembrane region" description="Helical" evidence="1">
    <location>
        <begin position="77"/>
        <end position="94"/>
    </location>
</feature>
<feature type="transmembrane region" description="Helical" evidence="1">
    <location>
        <begin position="980"/>
        <end position="1001"/>
    </location>
</feature>
<feature type="transmembrane region" description="Helical" evidence="1">
    <location>
        <begin position="192"/>
        <end position="212"/>
    </location>
</feature>
<feature type="transmembrane region" description="Helical" evidence="1">
    <location>
        <begin position="427"/>
        <end position="447"/>
    </location>
</feature>
<evidence type="ECO:0000256" key="1">
    <source>
        <dbReference type="SAM" id="Phobius"/>
    </source>
</evidence>
<accession>A0A0R1GKB4</accession>
<evidence type="ECO:0000313" key="2">
    <source>
        <dbReference type="EMBL" id="KRK34493.1"/>
    </source>
</evidence>
<dbReference type="RefSeq" id="WP_020090321.1">
    <property type="nucleotide sequence ID" value="NZ_AZCZ01000048.1"/>
</dbReference>
<dbReference type="GO" id="GO:0016740">
    <property type="term" value="F:transferase activity"/>
    <property type="evidence" value="ECO:0007669"/>
    <property type="project" value="UniProtKB-KW"/>
</dbReference>
<keyword evidence="3" id="KW-1185">Reference proteome</keyword>
<dbReference type="eggNOG" id="COG4485">
    <property type="taxonomic scope" value="Bacteria"/>
</dbReference>
<keyword evidence="1" id="KW-0472">Membrane</keyword>
<dbReference type="PANTHER" id="PTHR38454">
    <property type="entry name" value="INTEGRAL MEMBRANE PROTEIN-RELATED"/>
    <property type="match status" value="1"/>
</dbReference>
<keyword evidence="2" id="KW-0808">Transferase</keyword>